<keyword evidence="10 17" id="KW-0472">Membrane</keyword>
<protein>
    <recommendedName>
        <fullName evidence="14">Sodium-dependent nutrient amino acid transporter 1</fullName>
    </recommendedName>
</protein>
<dbReference type="PROSITE" id="PS50267">
    <property type="entry name" value="NA_NEUROTRAN_SYMP_3"/>
    <property type="match status" value="1"/>
</dbReference>
<sequence length="749" mass="84074">MLCLLQITGKQYRLISITMDTQQHHLIVCPMGSKSVASGPKVWGFPHAGAFLIPYLILLFIIGRPLYYMELAMGQFSGRGPIKVWKCVPAFKGIGFAQLFSISYVIIFYNYIMALTLYYFVMSFKNPLPWTQCDDNYAPGGTCSANTTMHNSDVTAGPIVQQHNWAELYYLRHLLNQSTGLNDMNSMSWQIVICLICSWTLVYLSIIKGVSSMGKVAYFTAIFPYTVLIALLGVTLSTDGAIDGVKYFFTPQWEKLLEPIVWYRAVEQSFFSLAVCFGTLVMYSSYNEFSNNVYRDSMIIAVLDTFTSLLAGCVIFSNLGHLAKTTGKDIKNVVDGGLGLTFVVYPDALGKIPVVPQLWSVLFFIMMFTLGIGSSVSQVETILTAIKDEFTWMRQKKEILALVACVIFCLCGLPLTTDAGTYVMELLKNYGVGTAAIFYAICQMGAVFWAYGLRRFCFDIQFMLKRPIGWYWQITWGLIGPIALIIIFIYGNVDIARVGNRQQGIPAWGTGIGWVLAVIAMIQIPLWMIITIKQQPGHNLRQKCVNAFKPAPDWGPTDPNIYQEWRAYTDQHFDHNVSIKAYMQVLLCVLAQTVLSSPINGNITEAKHTGQHILTRINQARNAKLEILSYQNIFQDEAAEISQKIYNSFQAATVNFANNKCLTINELSMRDHIENNCYEQLDAYMVKDLYKDIDDNDLFIGEFAYSNLAWHTYGLGPYLNTPPIGTRLAVQGVNQNTGSDGGGNRVCLQ</sequence>
<dbReference type="GO" id="GO:0046872">
    <property type="term" value="F:metal ion binding"/>
    <property type="evidence" value="ECO:0007669"/>
    <property type="project" value="UniProtKB-KW"/>
</dbReference>
<name>A0A7R9PW45_9ACAR</name>
<evidence type="ECO:0000256" key="12">
    <source>
        <dbReference type="ARBA" id="ARBA00023201"/>
    </source>
</evidence>
<feature type="binding site" evidence="15">
    <location>
        <position position="374"/>
    </location>
    <ligand>
        <name>Na(+)</name>
        <dbReference type="ChEBI" id="CHEBI:29101"/>
        <label>1</label>
    </ligand>
</feature>
<comment type="function">
    <text evidence="13">Unusual broad substrate spectrum amino acid:sodium cotransporter that promotes absorption of the D isomers of essential amino acids. Neutral amino acids are the preferred substrates, especially methionine and phenylalanine.</text>
</comment>
<keyword evidence="9" id="KW-0406">Ion transport</keyword>
<evidence type="ECO:0000256" key="6">
    <source>
        <dbReference type="ARBA" id="ARBA00022970"/>
    </source>
</evidence>
<dbReference type="Proteomes" id="UP000759131">
    <property type="component" value="Unassembled WGS sequence"/>
</dbReference>
<dbReference type="PRINTS" id="PR00176">
    <property type="entry name" value="NANEUSMPORT"/>
</dbReference>
<evidence type="ECO:0000256" key="1">
    <source>
        <dbReference type="ARBA" id="ARBA00004141"/>
    </source>
</evidence>
<evidence type="ECO:0000313" key="18">
    <source>
        <dbReference type="EMBL" id="CAD7622069.1"/>
    </source>
</evidence>
<dbReference type="InterPro" id="IPR000175">
    <property type="entry name" value="Na/ntran_symport"/>
</dbReference>
<evidence type="ECO:0000256" key="14">
    <source>
        <dbReference type="ARBA" id="ARBA00040215"/>
    </source>
</evidence>
<keyword evidence="6" id="KW-0029">Amino-acid transport</keyword>
<keyword evidence="8 15" id="KW-0915">Sodium</keyword>
<dbReference type="GO" id="GO:0005283">
    <property type="term" value="F:amino acid:sodium symporter activity"/>
    <property type="evidence" value="ECO:0007669"/>
    <property type="project" value="TreeGrafter"/>
</dbReference>
<evidence type="ECO:0000256" key="11">
    <source>
        <dbReference type="ARBA" id="ARBA00023180"/>
    </source>
</evidence>
<feature type="transmembrane region" description="Helical" evidence="17">
    <location>
        <begin position="511"/>
        <end position="532"/>
    </location>
</feature>
<keyword evidence="12" id="KW-0739">Sodium transport</keyword>
<feature type="transmembrane region" description="Helical" evidence="17">
    <location>
        <begin position="187"/>
        <end position="204"/>
    </location>
</feature>
<evidence type="ECO:0000256" key="17">
    <source>
        <dbReference type="SAM" id="Phobius"/>
    </source>
</evidence>
<keyword evidence="11" id="KW-0325">Glycoprotein</keyword>
<comment type="similarity">
    <text evidence="2">Belongs to the sodium:neurotransmitter symporter (SNF) (TC 2.A.22) family.</text>
</comment>
<keyword evidence="15" id="KW-0479">Metal-binding</keyword>
<feature type="binding site" evidence="15">
    <location>
        <position position="370"/>
    </location>
    <ligand>
        <name>Na(+)</name>
        <dbReference type="ChEBI" id="CHEBI:29101"/>
        <label>1</label>
    </ligand>
</feature>
<keyword evidence="16" id="KW-1015">Disulfide bond</keyword>
<dbReference type="PANTHER" id="PTHR11616:SF321">
    <property type="entry name" value="SODIUM-DEPENDENT NUTRIENT AMINO ACID TRANSPORTER 1-RELATED"/>
    <property type="match status" value="1"/>
</dbReference>
<evidence type="ECO:0000256" key="16">
    <source>
        <dbReference type="PIRSR" id="PIRSR600175-2"/>
    </source>
</evidence>
<dbReference type="EMBL" id="CAJPIZ010000909">
    <property type="protein sequence ID" value="CAG2102499.1"/>
    <property type="molecule type" value="Genomic_DNA"/>
</dbReference>
<gene>
    <name evidence="18" type="ORF">OSB1V03_LOCUS2538</name>
</gene>
<dbReference type="OrthoDB" id="6581954at2759"/>
<feature type="transmembrane region" description="Helical" evidence="17">
    <location>
        <begin position="48"/>
        <end position="67"/>
    </location>
</feature>
<feature type="transmembrane region" description="Helical" evidence="17">
    <location>
        <begin position="269"/>
        <end position="286"/>
    </location>
</feature>
<keyword evidence="5" id="KW-0769">Symport</keyword>
<evidence type="ECO:0000256" key="3">
    <source>
        <dbReference type="ARBA" id="ARBA00022448"/>
    </source>
</evidence>
<feature type="transmembrane region" description="Helical" evidence="17">
    <location>
        <begin position="358"/>
        <end position="379"/>
    </location>
</feature>
<dbReference type="GO" id="GO:0015179">
    <property type="term" value="F:L-amino acid transmembrane transporter activity"/>
    <property type="evidence" value="ECO:0007669"/>
    <property type="project" value="TreeGrafter"/>
</dbReference>
<dbReference type="GO" id="GO:0005886">
    <property type="term" value="C:plasma membrane"/>
    <property type="evidence" value="ECO:0007669"/>
    <property type="project" value="TreeGrafter"/>
</dbReference>
<feature type="binding site" evidence="15">
    <location>
        <position position="272"/>
    </location>
    <ligand>
        <name>Na(+)</name>
        <dbReference type="ChEBI" id="CHEBI:29101"/>
        <label>1</label>
    </ligand>
</feature>
<proteinExistence type="inferred from homology"/>
<evidence type="ECO:0000313" key="19">
    <source>
        <dbReference type="Proteomes" id="UP000759131"/>
    </source>
</evidence>
<feature type="transmembrane region" description="Helical" evidence="17">
    <location>
        <begin position="470"/>
        <end position="491"/>
    </location>
</feature>
<dbReference type="InterPro" id="IPR037272">
    <property type="entry name" value="SNS_sf"/>
</dbReference>
<dbReference type="CDD" id="cd10324">
    <property type="entry name" value="SLC6sbd"/>
    <property type="match status" value="1"/>
</dbReference>
<feature type="disulfide bond" evidence="16">
    <location>
        <begin position="133"/>
        <end position="143"/>
    </location>
</feature>
<dbReference type="PANTHER" id="PTHR11616">
    <property type="entry name" value="SODIUM/CHLORIDE DEPENDENT TRANSPORTER"/>
    <property type="match status" value="1"/>
</dbReference>
<evidence type="ECO:0000256" key="9">
    <source>
        <dbReference type="ARBA" id="ARBA00023065"/>
    </source>
</evidence>
<dbReference type="SUPFAM" id="SSF161070">
    <property type="entry name" value="SNF-like"/>
    <property type="match status" value="1"/>
</dbReference>
<evidence type="ECO:0000256" key="15">
    <source>
        <dbReference type="PIRSR" id="PIRSR600175-1"/>
    </source>
</evidence>
<accession>A0A7R9PW45</accession>
<evidence type="ECO:0000256" key="8">
    <source>
        <dbReference type="ARBA" id="ARBA00023053"/>
    </source>
</evidence>
<feature type="transmembrane region" description="Helical" evidence="17">
    <location>
        <begin position="216"/>
        <end position="236"/>
    </location>
</feature>
<keyword evidence="7 17" id="KW-1133">Transmembrane helix</keyword>
<dbReference type="GO" id="GO:0089718">
    <property type="term" value="P:amino acid import across plasma membrane"/>
    <property type="evidence" value="ECO:0007669"/>
    <property type="project" value="TreeGrafter"/>
</dbReference>
<evidence type="ECO:0000256" key="10">
    <source>
        <dbReference type="ARBA" id="ARBA00023136"/>
    </source>
</evidence>
<feature type="transmembrane region" description="Helical" evidence="17">
    <location>
        <begin position="399"/>
        <end position="417"/>
    </location>
</feature>
<feature type="transmembrane region" description="Helical" evidence="17">
    <location>
        <begin position="99"/>
        <end position="121"/>
    </location>
</feature>
<dbReference type="AlphaFoldDB" id="A0A7R9PW45"/>
<feature type="transmembrane region" description="Helical" evidence="17">
    <location>
        <begin position="429"/>
        <end position="450"/>
    </location>
</feature>
<dbReference type="EMBL" id="OC855484">
    <property type="protein sequence ID" value="CAD7622069.1"/>
    <property type="molecule type" value="Genomic_DNA"/>
</dbReference>
<reference evidence="18" key="1">
    <citation type="submission" date="2020-11" db="EMBL/GenBank/DDBJ databases">
        <authorList>
            <person name="Tran Van P."/>
        </authorList>
    </citation>
    <scope>NUCLEOTIDE SEQUENCE</scope>
</reference>
<evidence type="ECO:0000256" key="5">
    <source>
        <dbReference type="ARBA" id="ARBA00022847"/>
    </source>
</evidence>
<evidence type="ECO:0000256" key="2">
    <source>
        <dbReference type="ARBA" id="ARBA00006459"/>
    </source>
</evidence>
<evidence type="ECO:0000256" key="7">
    <source>
        <dbReference type="ARBA" id="ARBA00022989"/>
    </source>
</evidence>
<dbReference type="Pfam" id="PF00209">
    <property type="entry name" value="SNF"/>
    <property type="match status" value="1"/>
</dbReference>
<keyword evidence="3" id="KW-0813">Transport</keyword>
<keyword evidence="19" id="KW-1185">Reference proteome</keyword>
<feature type="transmembrane region" description="Helical" evidence="17">
    <location>
        <begin position="298"/>
        <end position="319"/>
    </location>
</feature>
<organism evidence="18">
    <name type="scientific">Medioppia subpectinata</name>
    <dbReference type="NCBI Taxonomy" id="1979941"/>
    <lineage>
        <taxon>Eukaryota</taxon>
        <taxon>Metazoa</taxon>
        <taxon>Ecdysozoa</taxon>
        <taxon>Arthropoda</taxon>
        <taxon>Chelicerata</taxon>
        <taxon>Arachnida</taxon>
        <taxon>Acari</taxon>
        <taxon>Acariformes</taxon>
        <taxon>Sarcoptiformes</taxon>
        <taxon>Oribatida</taxon>
        <taxon>Brachypylina</taxon>
        <taxon>Oppioidea</taxon>
        <taxon>Oppiidae</taxon>
        <taxon>Medioppia</taxon>
    </lineage>
</organism>
<evidence type="ECO:0000256" key="13">
    <source>
        <dbReference type="ARBA" id="ARBA00037785"/>
    </source>
</evidence>
<comment type="subcellular location">
    <subcellularLocation>
        <location evidence="1">Membrane</location>
        <topology evidence="1">Multi-pass membrane protein</topology>
    </subcellularLocation>
</comment>
<keyword evidence="4 17" id="KW-0812">Transmembrane</keyword>
<evidence type="ECO:0000256" key="4">
    <source>
        <dbReference type="ARBA" id="ARBA00022692"/>
    </source>
</evidence>